<gene>
    <name evidence="1" type="ORF">ACIQFM_18690</name>
</gene>
<proteinExistence type="predicted"/>
<keyword evidence="2" id="KW-1185">Reference proteome</keyword>
<sequence length="124" mass="13603">MPEQRESDARLAGRLYATLRVLKFVADPHSGQRPTAEDEFGGKDSPHARIRALKLDLFEDLVSAVQRGRHAEATAEVLRVLPSVVPSQRAALHANLGERPLAEFNAGYRAQLASLREALPELLG</sequence>
<evidence type="ECO:0000313" key="1">
    <source>
        <dbReference type="EMBL" id="MFJ6038274.1"/>
    </source>
</evidence>
<dbReference type="RefSeq" id="WP_030400056.1">
    <property type="nucleotide sequence ID" value="NZ_CBDRFH010000018.1"/>
</dbReference>
<reference evidence="1 2" key="1">
    <citation type="submission" date="2024-10" db="EMBL/GenBank/DDBJ databases">
        <title>The Natural Products Discovery Center: Release of the First 8490 Sequenced Strains for Exploring Actinobacteria Biosynthetic Diversity.</title>
        <authorList>
            <person name="Kalkreuter E."/>
            <person name="Kautsar S.A."/>
            <person name="Yang D."/>
            <person name="Bader C.D."/>
            <person name="Teijaro C.N."/>
            <person name="Fluegel L."/>
            <person name="Davis C.M."/>
            <person name="Simpson J.R."/>
            <person name="Lauterbach L."/>
            <person name="Steele A.D."/>
            <person name="Gui C."/>
            <person name="Meng S."/>
            <person name="Li G."/>
            <person name="Viehrig K."/>
            <person name="Ye F."/>
            <person name="Su P."/>
            <person name="Kiefer A.F."/>
            <person name="Nichols A."/>
            <person name="Cepeda A.J."/>
            <person name="Yan W."/>
            <person name="Fan B."/>
            <person name="Jiang Y."/>
            <person name="Adhikari A."/>
            <person name="Zheng C.-J."/>
            <person name="Schuster L."/>
            <person name="Cowan T.M."/>
            <person name="Smanski M.J."/>
            <person name="Chevrette M.G."/>
            <person name="De Carvalho L.P.S."/>
            <person name="Shen B."/>
        </authorList>
    </citation>
    <scope>NUCLEOTIDE SEQUENCE [LARGE SCALE GENOMIC DNA]</scope>
    <source>
        <strain evidence="1 2">NPDC093086</strain>
    </source>
</reference>
<protein>
    <submittedName>
        <fullName evidence="1">Uncharacterized protein</fullName>
    </submittedName>
</protein>
<dbReference type="Proteomes" id="UP001617907">
    <property type="component" value="Unassembled WGS sequence"/>
</dbReference>
<accession>A0ABW8HBX6</accession>
<dbReference type="EMBL" id="JBIVPC010000009">
    <property type="protein sequence ID" value="MFJ6038274.1"/>
    <property type="molecule type" value="Genomic_DNA"/>
</dbReference>
<evidence type="ECO:0000313" key="2">
    <source>
        <dbReference type="Proteomes" id="UP001617907"/>
    </source>
</evidence>
<comment type="caution">
    <text evidence="1">The sequence shown here is derived from an EMBL/GenBank/DDBJ whole genome shotgun (WGS) entry which is preliminary data.</text>
</comment>
<organism evidence="1 2">
    <name type="scientific">Streptomyces ardesiacus</name>
    <dbReference type="NCBI Taxonomy" id="285564"/>
    <lineage>
        <taxon>Bacteria</taxon>
        <taxon>Bacillati</taxon>
        <taxon>Actinomycetota</taxon>
        <taxon>Actinomycetes</taxon>
        <taxon>Kitasatosporales</taxon>
        <taxon>Streptomycetaceae</taxon>
        <taxon>Streptomyces</taxon>
    </lineage>
</organism>
<name>A0ABW8HBX6_9ACTN</name>